<reference evidence="1" key="1">
    <citation type="journal article" date="2013" name="Nat. Commun.">
        <title>Whole-genome sequencing of Oryza brachyantha reveals mechanisms underlying Oryza genome evolution.</title>
        <authorList>
            <person name="Chen J."/>
            <person name="Huang Q."/>
            <person name="Gao D."/>
            <person name="Wang J."/>
            <person name="Lang Y."/>
            <person name="Liu T."/>
            <person name="Li B."/>
            <person name="Bai Z."/>
            <person name="Luis Goicoechea J."/>
            <person name="Liang C."/>
            <person name="Chen C."/>
            <person name="Zhang W."/>
            <person name="Sun S."/>
            <person name="Liao Y."/>
            <person name="Zhang X."/>
            <person name="Yang L."/>
            <person name="Song C."/>
            <person name="Wang M."/>
            <person name="Shi J."/>
            <person name="Liu G."/>
            <person name="Liu J."/>
            <person name="Zhou H."/>
            <person name="Zhou W."/>
            <person name="Yu Q."/>
            <person name="An N."/>
            <person name="Chen Y."/>
            <person name="Cai Q."/>
            <person name="Wang B."/>
            <person name="Liu B."/>
            <person name="Min J."/>
            <person name="Huang Y."/>
            <person name="Wu H."/>
            <person name="Li Z."/>
            <person name="Zhang Y."/>
            <person name="Yin Y."/>
            <person name="Song W."/>
            <person name="Jiang J."/>
            <person name="Jackson S.A."/>
            <person name="Wing R.A."/>
            <person name="Wang J."/>
            <person name="Chen M."/>
        </authorList>
    </citation>
    <scope>NUCLEOTIDE SEQUENCE [LARGE SCALE GENOMIC DNA]</scope>
    <source>
        <strain evidence="1">cv. IRGC 101232</strain>
    </source>
</reference>
<keyword evidence="2" id="KW-1185">Reference proteome</keyword>
<dbReference type="Gramene" id="OB09G22140.1">
    <property type="protein sequence ID" value="OB09G22140.1"/>
    <property type="gene ID" value="OB09G22140"/>
</dbReference>
<dbReference type="Proteomes" id="UP000006038">
    <property type="component" value="Chromosome 9"/>
</dbReference>
<protein>
    <submittedName>
        <fullName evidence="1">Uncharacterized protein</fullName>
    </submittedName>
</protein>
<evidence type="ECO:0000313" key="2">
    <source>
        <dbReference type="Proteomes" id="UP000006038"/>
    </source>
</evidence>
<proteinExistence type="predicted"/>
<accession>J3MYY5</accession>
<dbReference type="HOGENOM" id="CLU_2519220_0_0_1"/>
<sequence>MQQHLHHWNLMAHAKKQLWCKGRNGQKNRPRMLAARMHDRWFRKGANMDRLPVRINKAYKESKVQLLCYPLISTQPAKFASNLIF</sequence>
<evidence type="ECO:0000313" key="1">
    <source>
        <dbReference type="EnsemblPlants" id="OB09G22140.1"/>
    </source>
</evidence>
<organism evidence="1">
    <name type="scientific">Oryza brachyantha</name>
    <name type="common">malo sina</name>
    <dbReference type="NCBI Taxonomy" id="4533"/>
    <lineage>
        <taxon>Eukaryota</taxon>
        <taxon>Viridiplantae</taxon>
        <taxon>Streptophyta</taxon>
        <taxon>Embryophyta</taxon>
        <taxon>Tracheophyta</taxon>
        <taxon>Spermatophyta</taxon>
        <taxon>Magnoliopsida</taxon>
        <taxon>Liliopsida</taxon>
        <taxon>Poales</taxon>
        <taxon>Poaceae</taxon>
        <taxon>BOP clade</taxon>
        <taxon>Oryzoideae</taxon>
        <taxon>Oryzeae</taxon>
        <taxon>Oryzinae</taxon>
        <taxon>Oryza</taxon>
    </lineage>
</organism>
<dbReference type="AlphaFoldDB" id="J3MYY5"/>
<reference evidence="1" key="2">
    <citation type="submission" date="2013-04" db="UniProtKB">
        <authorList>
            <consortium name="EnsemblPlants"/>
        </authorList>
    </citation>
    <scope>IDENTIFICATION</scope>
</reference>
<dbReference type="EnsemblPlants" id="OB09G22140.1">
    <property type="protein sequence ID" value="OB09G22140.1"/>
    <property type="gene ID" value="OB09G22140"/>
</dbReference>
<name>J3MYY5_ORYBR</name>